<sequence>MSPSDELPELAVLGIPSPMETMILALVHPVIRVYKVRGFGQYKGGKLHVINFPQESFISFLASHMNYQSWSFVYGMGQLVHNAREQQTLVRDGGRGPSVRNGLAIVQAARGLAWGPRSLHGLKPPGVAPAKVSAAWTGLDLLDRLDGLNGLNGLNRRIMLIKADAVHMWTKTDIHRYNNSDLGRTPRPSRLPRLIRPSRLFRPFRLFRLFRPPRLPSSPAELCLVQAARPARWVHCLSLHQYLD</sequence>
<protein>
    <submittedName>
        <fullName evidence="1">Uncharacterized protein</fullName>
    </submittedName>
</protein>
<proteinExistence type="predicted"/>
<organism evidence="1 2">
    <name type="scientific">Terfezia boudieri ATCC MYA-4762</name>
    <dbReference type="NCBI Taxonomy" id="1051890"/>
    <lineage>
        <taxon>Eukaryota</taxon>
        <taxon>Fungi</taxon>
        <taxon>Dikarya</taxon>
        <taxon>Ascomycota</taxon>
        <taxon>Pezizomycotina</taxon>
        <taxon>Pezizomycetes</taxon>
        <taxon>Pezizales</taxon>
        <taxon>Pezizaceae</taxon>
        <taxon>Terfezia</taxon>
    </lineage>
</organism>
<name>A0A3N4LT91_9PEZI</name>
<evidence type="ECO:0000313" key="2">
    <source>
        <dbReference type="Proteomes" id="UP000267821"/>
    </source>
</evidence>
<dbReference type="InParanoid" id="A0A3N4LT91"/>
<dbReference type="Proteomes" id="UP000267821">
    <property type="component" value="Unassembled WGS sequence"/>
</dbReference>
<keyword evidence="2" id="KW-1185">Reference proteome</keyword>
<reference evidence="1 2" key="1">
    <citation type="journal article" date="2018" name="Nat. Ecol. Evol.">
        <title>Pezizomycetes genomes reveal the molecular basis of ectomycorrhizal truffle lifestyle.</title>
        <authorList>
            <person name="Murat C."/>
            <person name="Payen T."/>
            <person name="Noel B."/>
            <person name="Kuo A."/>
            <person name="Morin E."/>
            <person name="Chen J."/>
            <person name="Kohler A."/>
            <person name="Krizsan K."/>
            <person name="Balestrini R."/>
            <person name="Da Silva C."/>
            <person name="Montanini B."/>
            <person name="Hainaut M."/>
            <person name="Levati E."/>
            <person name="Barry K.W."/>
            <person name="Belfiori B."/>
            <person name="Cichocki N."/>
            <person name="Clum A."/>
            <person name="Dockter R.B."/>
            <person name="Fauchery L."/>
            <person name="Guy J."/>
            <person name="Iotti M."/>
            <person name="Le Tacon F."/>
            <person name="Lindquist E.A."/>
            <person name="Lipzen A."/>
            <person name="Malagnac F."/>
            <person name="Mello A."/>
            <person name="Molinier V."/>
            <person name="Miyauchi S."/>
            <person name="Poulain J."/>
            <person name="Riccioni C."/>
            <person name="Rubini A."/>
            <person name="Sitrit Y."/>
            <person name="Splivallo R."/>
            <person name="Traeger S."/>
            <person name="Wang M."/>
            <person name="Zifcakova L."/>
            <person name="Wipf D."/>
            <person name="Zambonelli A."/>
            <person name="Paolocci F."/>
            <person name="Nowrousian M."/>
            <person name="Ottonello S."/>
            <person name="Baldrian P."/>
            <person name="Spatafora J.W."/>
            <person name="Henrissat B."/>
            <person name="Nagy L.G."/>
            <person name="Aury J.M."/>
            <person name="Wincker P."/>
            <person name="Grigoriev I.V."/>
            <person name="Bonfante P."/>
            <person name="Martin F.M."/>
        </authorList>
    </citation>
    <scope>NUCLEOTIDE SEQUENCE [LARGE SCALE GENOMIC DNA]</scope>
    <source>
        <strain evidence="1 2">ATCC MYA-4762</strain>
    </source>
</reference>
<accession>A0A3N4LT91</accession>
<gene>
    <name evidence="1" type="ORF">L211DRAFT_849464</name>
</gene>
<dbReference type="AlphaFoldDB" id="A0A3N4LT91"/>
<evidence type="ECO:0000313" key="1">
    <source>
        <dbReference type="EMBL" id="RPB23851.1"/>
    </source>
</evidence>
<dbReference type="EMBL" id="ML121544">
    <property type="protein sequence ID" value="RPB23851.1"/>
    <property type="molecule type" value="Genomic_DNA"/>
</dbReference>